<protein>
    <recommendedName>
        <fullName evidence="2">Copia protein</fullName>
    </recommendedName>
</protein>
<dbReference type="CDD" id="cd09272">
    <property type="entry name" value="RNase_HI_RT_Ty1"/>
    <property type="match status" value="1"/>
</dbReference>
<dbReference type="AlphaFoldDB" id="A0AAW2TFJ6"/>
<accession>A0AAW2TFJ6</accession>
<sequence>MANPVFHERTKHIEIDCHLIRDAYKDGFIAPSHIRSSAQLADIFTKVLSLPVFSSLSSKLGLVSLAPSPTCEGMYKEP</sequence>
<organism evidence="1">
    <name type="scientific">Sesamum latifolium</name>
    <dbReference type="NCBI Taxonomy" id="2727402"/>
    <lineage>
        <taxon>Eukaryota</taxon>
        <taxon>Viridiplantae</taxon>
        <taxon>Streptophyta</taxon>
        <taxon>Embryophyta</taxon>
        <taxon>Tracheophyta</taxon>
        <taxon>Spermatophyta</taxon>
        <taxon>Magnoliopsida</taxon>
        <taxon>eudicotyledons</taxon>
        <taxon>Gunneridae</taxon>
        <taxon>Pentapetalae</taxon>
        <taxon>asterids</taxon>
        <taxon>lamiids</taxon>
        <taxon>Lamiales</taxon>
        <taxon>Pedaliaceae</taxon>
        <taxon>Sesamum</taxon>
    </lineage>
</organism>
<proteinExistence type="predicted"/>
<comment type="caution">
    <text evidence="1">The sequence shown here is derived from an EMBL/GenBank/DDBJ whole genome shotgun (WGS) entry which is preliminary data.</text>
</comment>
<evidence type="ECO:0000313" key="1">
    <source>
        <dbReference type="EMBL" id="KAL0402316.1"/>
    </source>
</evidence>
<gene>
    <name evidence="1" type="ORF">Slati_4261500</name>
</gene>
<name>A0AAW2TFJ6_9LAMI</name>
<dbReference type="EMBL" id="JACGWN010000015">
    <property type="protein sequence ID" value="KAL0402316.1"/>
    <property type="molecule type" value="Genomic_DNA"/>
</dbReference>
<reference evidence="1" key="1">
    <citation type="submission" date="2020-06" db="EMBL/GenBank/DDBJ databases">
        <authorList>
            <person name="Li T."/>
            <person name="Hu X."/>
            <person name="Zhang T."/>
            <person name="Song X."/>
            <person name="Zhang H."/>
            <person name="Dai N."/>
            <person name="Sheng W."/>
            <person name="Hou X."/>
            <person name="Wei L."/>
        </authorList>
    </citation>
    <scope>NUCLEOTIDE SEQUENCE</scope>
    <source>
        <strain evidence="1">KEN1</strain>
        <tissue evidence="1">Leaf</tissue>
    </source>
</reference>
<reference evidence="1" key="2">
    <citation type="journal article" date="2024" name="Plant">
        <title>Genomic evolution and insights into agronomic trait innovations of Sesamum species.</title>
        <authorList>
            <person name="Miao H."/>
            <person name="Wang L."/>
            <person name="Qu L."/>
            <person name="Liu H."/>
            <person name="Sun Y."/>
            <person name="Le M."/>
            <person name="Wang Q."/>
            <person name="Wei S."/>
            <person name="Zheng Y."/>
            <person name="Lin W."/>
            <person name="Duan Y."/>
            <person name="Cao H."/>
            <person name="Xiong S."/>
            <person name="Wang X."/>
            <person name="Wei L."/>
            <person name="Li C."/>
            <person name="Ma Q."/>
            <person name="Ju M."/>
            <person name="Zhao R."/>
            <person name="Li G."/>
            <person name="Mu C."/>
            <person name="Tian Q."/>
            <person name="Mei H."/>
            <person name="Zhang T."/>
            <person name="Gao T."/>
            <person name="Zhang H."/>
        </authorList>
    </citation>
    <scope>NUCLEOTIDE SEQUENCE</scope>
    <source>
        <strain evidence="1">KEN1</strain>
    </source>
</reference>
<evidence type="ECO:0008006" key="2">
    <source>
        <dbReference type="Google" id="ProtNLM"/>
    </source>
</evidence>